<keyword evidence="5 6" id="KW-0539">Nucleus</keyword>
<feature type="region of interest" description="Disordered" evidence="7">
    <location>
        <begin position="457"/>
        <end position="476"/>
    </location>
</feature>
<name>A0A2C9JS31_BIOGL</name>
<dbReference type="Proteomes" id="UP000076420">
    <property type="component" value="Unassembled WGS sequence"/>
</dbReference>
<dbReference type="InterPro" id="IPR005225">
    <property type="entry name" value="Small_GTP-bd"/>
</dbReference>
<accession>A0A2C9JS31</accession>
<dbReference type="Pfam" id="PF08155">
    <property type="entry name" value="NOGCT"/>
    <property type="match status" value="1"/>
</dbReference>
<feature type="domain" description="OBG-type G" evidence="8">
    <location>
        <begin position="168"/>
        <end position="339"/>
    </location>
</feature>
<dbReference type="Gene3D" id="1.20.120.1190">
    <property type="match status" value="1"/>
</dbReference>
<feature type="compositionally biased region" description="Basic residues" evidence="7">
    <location>
        <begin position="587"/>
        <end position="597"/>
    </location>
</feature>
<dbReference type="STRING" id="6526.A0A2C9JS31"/>
<dbReference type="InterPro" id="IPR041623">
    <property type="entry name" value="NOG1_N"/>
</dbReference>
<dbReference type="PANTHER" id="PTHR45759">
    <property type="entry name" value="NUCLEOLAR GTP-BINDING PROTEIN 1"/>
    <property type="match status" value="1"/>
</dbReference>
<feature type="region of interest" description="Disordered" evidence="7">
    <location>
        <begin position="529"/>
        <end position="634"/>
    </location>
</feature>
<dbReference type="GO" id="GO:0042254">
    <property type="term" value="P:ribosome biogenesis"/>
    <property type="evidence" value="ECO:0007669"/>
    <property type="project" value="UniProtKB-KW"/>
</dbReference>
<evidence type="ECO:0000256" key="1">
    <source>
        <dbReference type="ARBA" id="ARBA00004604"/>
    </source>
</evidence>
<dbReference type="VEuPathDB" id="VectorBase:BGLAX_028349"/>
<keyword evidence="2 6" id="KW-0690">Ribosome biogenesis</keyword>
<dbReference type="InterPro" id="IPR012973">
    <property type="entry name" value="NOG_C"/>
</dbReference>
<evidence type="ECO:0000256" key="5">
    <source>
        <dbReference type="ARBA" id="ARBA00023242"/>
    </source>
</evidence>
<evidence type="ECO:0000313" key="9">
    <source>
        <dbReference type="EnsemblMetazoa" id="BGLB007122-PB"/>
    </source>
</evidence>
<dbReference type="EnsemblMetazoa" id="BGLB007122-RB">
    <property type="protein sequence ID" value="BGLB007122-PB"/>
    <property type="gene ID" value="BGLB007122"/>
</dbReference>
<dbReference type="SUPFAM" id="SSF52540">
    <property type="entry name" value="P-loop containing nucleoside triphosphate hydrolases"/>
    <property type="match status" value="1"/>
</dbReference>
<keyword evidence="4" id="KW-0342">GTP-binding</keyword>
<keyword evidence="3" id="KW-0547">Nucleotide-binding</keyword>
<sequence>MAHVVKHITAVPSYKDFVDIVLSRTQRKTPTVIHKHYKISRIREFYMRKVKFTQQTFHDKLSLIISEFPLISNLHPFYATLMNVLYNTDHYKLALGGINKARQLIDDCAKDHVKLLKYGDSLYRCKCLKRAALGRMVTIMKGQSKNLQYLEEIRQHINRLPTIDPNTRTLLITGFPNVGKSSFINKISRADVEVQPYAFTTKSLYVGHTDYKYLRWQVLDTPGILDHPIEERNAIEMQAVAALIHIRAVVLYIADVSEQCGHSLEEQLALYKNIKPSFSNRPIVIVLNKIDVVRPDELSEEKKKILDEFRAEGEPVLEMSTMTEEGVMDVKTTACEKLLAFRVEQKMKSNKIGSITNRLHVAVPKKRDDKERPVCIPEAVLKKKKAMDVDGANRKLERDIEMEMGDDYTLDLRKTWLLQNEDEKYDVIPEIWQGRNVADFIDPDIMKKLEELEKEEEAREEAHYYSESESDEDEEMKEIRKTAIKIREKRTIITIESGEKRRVEKSRMPRSKKRTRSVAQLENELEELGVEIPRNSESHYGRAKSKSRSASRPPLKKKRDESVGSVTRSKSRTPRDKSGLRDNTMIRKVKKIAKKAQKPFNHQARKGEGDRVILNMKPKHLFSGKRKAGKTDRR</sequence>
<evidence type="ECO:0000256" key="4">
    <source>
        <dbReference type="ARBA" id="ARBA00023134"/>
    </source>
</evidence>
<dbReference type="InterPro" id="IPR006073">
    <property type="entry name" value="GTP-bd"/>
</dbReference>
<evidence type="ECO:0000256" key="3">
    <source>
        <dbReference type="ARBA" id="ARBA00022741"/>
    </source>
</evidence>
<dbReference type="InterPro" id="IPR027417">
    <property type="entry name" value="P-loop_NTPase"/>
</dbReference>
<evidence type="ECO:0000313" key="10">
    <source>
        <dbReference type="Proteomes" id="UP000076420"/>
    </source>
</evidence>
<dbReference type="PROSITE" id="PS51710">
    <property type="entry name" value="G_OBG"/>
    <property type="match status" value="1"/>
</dbReference>
<evidence type="ECO:0000256" key="7">
    <source>
        <dbReference type="SAM" id="MobiDB-lite"/>
    </source>
</evidence>
<feature type="compositionally biased region" description="Basic residues" evidence="7">
    <location>
        <begin position="541"/>
        <end position="557"/>
    </location>
</feature>
<dbReference type="KEGG" id="bgt:106065679"/>
<organism evidence="9 10">
    <name type="scientific">Biomphalaria glabrata</name>
    <name type="common">Bloodfluke planorb</name>
    <name type="synonym">Freshwater snail</name>
    <dbReference type="NCBI Taxonomy" id="6526"/>
    <lineage>
        <taxon>Eukaryota</taxon>
        <taxon>Metazoa</taxon>
        <taxon>Spiralia</taxon>
        <taxon>Lophotrochozoa</taxon>
        <taxon>Mollusca</taxon>
        <taxon>Gastropoda</taxon>
        <taxon>Heterobranchia</taxon>
        <taxon>Euthyneura</taxon>
        <taxon>Panpulmonata</taxon>
        <taxon>Hygrophila</taxon>
        <taxon>Lymnaeoidea</taxon>
        <taxon>Planorbidae</taxon>
        <taxon>Biomphalaria</taxon>
    </lineage>
</organism>
<feature type="compositionally biased region" description="Basic residues" evidence="7">
    <location>
        <begin position="617"/>
        <end position="628"/>
    </location>
</feature>
<evidence type="ECO:0000256" key="2">
    <source>
        <dbReference type="ARBA" id="ARBA00022517"/>
    </source>
</evidence>
<evidence type="ECO:0000256" key="6">
    <source>
        <dbReference type="PIRNR" id="PIRNR038919"/>
    </source>
</evidence>
<dbReference type="PIRSF" id="PIRSF038919">
    <property type="entry name" value="NOG1"/>
    <property type="match status" value="1"/>
</dbReference>
<dbReference type="InterPro" id="IPR024926">
    <property type="entry name" value="NOG1"/>
</dbReference>
<dbReference type="CDD" id="cd01897">
    <property type="entry name" value="NOG"/>
    <property type="match status" value="1"/>
</dbReference>
<dbReference type="InterPro" id="IPR010674">
    <property type="entry name" value="NOG1_Rossman_fold_dom"/>
</dbReference>
<dbReference type="AlphaFoldDB" id="A0A2C9JS31"/>
<feature type="compositionally biased region" description="Basic and acidic residues" evidence="7">
    <location>
        <begin position="457"/>
        <end position="466"/>
    </location>
</feature>
<feature type="region of interest" description="Disordered" evidence="7">
    <location>
        <begin position="500"/>
        <end position="519"/>
    </location>
</feature>
<dbReference type="Pfam" id="PF06858">
    <property type="entry name" value="NOG1"/>
    <property type="match status" value="1"/>
</dbReference>
<dbReference type="GO" id="GO:0005525">
    <property type="term" value="F:GTP binding"/>
    <property type="evidence" value="ECO:0007669"/>
    <property type="project" value="UniProtKB-KW"/>
</dbReference>
<evidence type="ECO:0000259" key="8">
    <source>
        <dbReference type="PROSITE" id="PS51710"/>
    </source>
</evidence>
<dbReference type="PRINTS" id="PR00326">
    <property type="entry name" value="GTP1OBG"/>
</dbReference>
<dbReference type="OrthoDB" id="415015at2759"/>
<dbReference type="NCBIfam" id="TIGR00231">
    <property type="entry name" value="small_GTP"/>
    <property type="match status" value="1"/>
</dbReference>
<reference evidence="9" key="1">
    <citation type="submission" date="2020-05" db="UniProtKB">
        <authorList>
            <consortium name="EnsemblMetazoa"/>
        </authorList>
    </citation>
    <scope>IDENTIFICATION</scope>
    <source>
        <strain evidence="9">BB02</strain>
    </source>
</reference>
<gene>
    <name evidence="9" type="primary">106065679</name>
</gene>
<dbReference type="RefSeq" id="XP_013080021.2">
    <property type="nucleotide sequence ID" value="XM_013224567.2"/>
</dbReference>
<dbReference type="Pfam" id="PF17835">
    <property type="entry name" value="NOG1_N"/>
    <property type="match status" value="1"/>
</dbReference>
<dbReference type="Gene3D" id="3.40.50.300">
    <property type="entry name" value="P-loop containing nucleotide triphosphate hydrolases"/>
    <property type="match status" value="1"/>
</dbReference>
<comment type="subcellular location">
    <subcellularLocation>
        <location evidence="1 6">Nucleus</location>
        <location evidence="1 6">Nucleolus</location>
    </subcellularLocation>
</comment>
<comment type="similarity">
    <text evidence="6">Belongs to the TRAFAC class OBG-HflX-like GTPase superfamily. OBG GTPase family. NOG subfamily.</text>
</comment>
<dbReference type="VEuPathDB" id="VectorBase:BGLB007122"/>
<dbReference type="InterPro" id="IPR031167">
    <property type="entry name" value="G_OBG"/>
</dbReference>
<protein>
    <recommendedName>
        <fullName evidence="6">Nucleolar GTP-binding protein 1</fullName>
    </recommendedName>
</protein>
<dbReference type="FunFam" id="3.40.50.300:FF:000496">
    <property type="entry name" value="Nucleolar GTP-binding protein 1"/>
    <property type="match status" value="1"/>
</dbReference>
<comment type="function">
    <text evidence="6">Involved in the biogenesis of the 60S ribosomal subunit.</text>
</comment>
<dbReference type="GO" id="GO:0005730">
    <property type="term" value="C:nucleolus"/>
    <property type="evidence" value="ECO:0007669"/>
    <property type="project" value="UniProtKB-SubCell"/>
</dbReference>
<proteinExistence type="inferred from homology"/>